<protein>
    <submittedName>
        <fullName evidence="1">Uncharacterized protein</fullName>
    </submittedName>
</protein>
<comment type="caution">
    <text evidence="1">The sequence shown here is derived from an EMBL/GenBank/DDBJ whole genome shotgun (WGS) entry which is preliminary data.</text>
</comment>
<accession>A0A2M6WAN1</accession>
<dbReference type="Proteomes" id="UP000231464">
    <property type="component" value="Unassembled WGS sequence"/>
</dbReference>
<sequence>MNRNGRQYEKEFWFCPECTKKNYEFFCSKCGFMKISLCREFKKNIAPLKNGSSNIEFTYQNNGCEAKKVIGKIIHVFLRLDGETKKLILKFRIHQLNDKKASGTPPCQFSIGRLVFLSAPAVVADFQQSWQQRLAHFLH</sequence>
<proteinExistence type="predicted"/>
<reference evidence="2" key="1">
    <citation type="submission" date="2017-09" db="EMBL/GenBank/DDBJ databases">
        <title>Depth-based differentiation of microbial function through sediment-hosted aquifers and enrichment of novel symbionts in the deep terrestrial subsurface.</title>
        <authorList>
            <person name="Probst A.J."/>
            <person name="Ladd B."/>
            <person name="Jarett J.K."/>
            <person name="Geller-Mcgrath D.E."/>
            <person name="Sieber C.M.K."/>
            <person name="Emerson J.B."/>
            <person name="Anantharaman K."/>
            <person name="Thomas B.C."/>
            <person name="Malmstrom R."/>
            <person name="Stieglmeier M."/>
            <person name="Klingl A."/>
            <person name="Woyke T."/>
            <person name="Ryan C.M."/>
            <person name="Banfield J.F."/>
        </authorList>
    </citation>
    <scope>NUCLEOTIDE SEQUENCE [LARGE SCALE GENOMIC DNA]</scope>
</reference>
<organism evidence="1 2">
    <name type="scientific">Candidatus Kuenenbacteria bacterium CG10_big_fil_rev_8_21_14_0_10_36_11</name>
    <dbReference type="NCBI Taxonomy" id="1974618"/>
    <lineage>
        <taxon>Bacteria</taxon>
        <taxon>Candidatus Kueneniibacteriota</taxon>
    </lineage>
</organism>
<evidence type="ECO:0000313" key="2">
    <source>
        <dbReference type="Proteomes" id="UP000231464"/>
    </source>
</evidence>
<gene>
    <name evidence="1" type="ORF">COU23_01635</name>
</gene>
<name>A0A2M6WAN1_9BACT</name>
<dbReference type="AlphaFoldDB" id="A0A2M6WAN1"/>
<evidence type="ECO:0000313" key="1">
    <source>
        <dbReference type="EMBL" id="PIT89866.1"/>
    </source>
</evidence>
<dbReference type="EMBL" id="PFBP01000026">
    <property type="protein sequence ID" value="PIT89866.1"/>
    <property type="molecule type" value="Genomic_DNA"/>
</dbReference>